<feature type="region of interest" description="Disordered" evidence="1">
    <location>
        <begin position="1"/>
        <end position="25"/>
    </location>
</feature>
<dbReference type="InterPro" id="IPR037175">
    <property type="entry name" value="KFase_sf"/>
</dbReference>
<dbReference type="PANTHER" id="PTHR34861">
    <property type="match status" value="1"/>
</dbReference>
<protein>
    <recommendedName>
        <fullName evidence="3">Cyclase family protein</fullName>
    </recommendedName>
</protein>
<feature type="compositionally biased region" description="Basic and acidic residues" evidence="1">
    <location>
        <begin position="1"/>
        <end position="16"/>
    </location>
</feature>
<accession>A0A6J4Q8U4</accession>
<dbReference type="Gene3D" id="3.50.30.50">
    <property type="entry name" value="Putative cyclase"/>
    <property type="match status" value="1"/>
</dbReference>
<evidence type="ECO:0000256" key="1">
    <source>
        <dbReference type="SAM" id="MobiDB-lite"/>
    </source>
</evidence>
<dbReference type="EMBL" id="CADCUV010000184">
    <property type="protein sequence ID" value="CAA9437761.1"/>
    <property type="molecule type" value="Genomic_DNA"/>
</dbReference>
<gene>
    <name evidence="2" type="ORF">AVDCRST_MAG22-3815</name>
</gene>
<dbReference type="GO" id="GO:0019441">
    <property type="term" value="P:L-tryptophan catabolic process to kynurenine"/>
    <property type="evidence" value="ECO:0007669"/>
    <property type="project" value="InterPro"/>
</dbReference>
<reference evidence="2" key="1">
    <citation type="submission" date="2020-02" db="EMBL/GenBank/DDBJ databases">
        <authorList>
            <person name="Meier V. D."/>
        </authorList>
    </citation>
    <scope>NUCLEOTIDE SEQUENCE</scope>
    <source>
        <strain evidence="2">AVDCRST_MAG22</strain>
    </source>
</reference>
<sequence>MTTEKRGELPRYRDLPLDPSKPPGSAWGVFGEDDEVGTVNLLTPEHTRRAAGLVRKGAVFSLNWSLEMPDPPILNRQQMKHTIIHLDPGTDDYYDNFYTQVSSQWDALSHWPHPEHGYYNGRTLQDFTGRPGSKNGIDNWADRGIVGRYVLADVDLHRRQNGTPIHHEERDEITVDEVEAALESQGSSVEEGDILLLRSGWIGWYEGTDEGTRAELGAAGAQLRAPGLSPEERTLEWLWDHRISAVAADCPALEAIPPLPNPDDPSVEGFLHFRIIPLLGMAVGEMFVLDALAEDCAADGIYEGLFTSAPLNKVGGSGSPANALAIK</sequence>
<name>A0A6J4Q8U4_9ACTN</name>
<organism evidence="2">
    <name type="scientific">uncultured Rubrobacteraceae bacterium</name>
    <dbReference type="NCBI Taxonomy" id="349277"/>
    <lineage>
        <taxon>Bacteria</taxon>
        <taxon>Bacillati</taxon>
        <taxon>Actinomycetota</taxon>
        <taxon>Rubrobacteria</taxon>
        <taxon>Rubrobacterales</taxon>
        <taxon>Rubrobacteraceae</taxon>
        <taxon>environmental samples</taxon>
    </lineage>
</organism>
<dbReference type="SUPFAM" id="SSF102198">
    <property type="entry name" value="Putative cyclase"/>
    <property type="match status" value="1"/>
</dbReference>
<evidence type="ECO:0000313" key="2">
    <source>
        <dbReference type="EMBL" id="CAA9437761.1"/>
    </source>
</evidence>
<dbReference type="PANTHER" id="PTHR34861:SF10">
    <property type="entry name" value="CYCLASE"/>
    <property type="match status" value="1"/>
</dbReference>
<dbReference type="GO" id="GO:0004061">
    <property type="term" value="F:arylformamidase activity"/>
    <property type="evidence" value="ECO:0007669"/>
    <property type="project" value="InterPro"/>
</dbReference>
<dbReference type="InterPro" id="IPR007325">
    <property type="entry name" value="KFase/CYL"/>
</dbReference>
<evidence type="ECO:0008006" key="3">
    <source>
        <dbReference type="Google" id="ProtNLM"/>
    </source>
</evidence>
<proteinExistence type="predicted"/>
<dbReference type="Pfam" id="PF04199">
    <property type="entry name" value="Cyclase"/>
    <property type="match status" value="1"/>
</dbReference>
<dbReference type="AlphaFoldDB" id="A0A6J4Q8U4"/>